<dbReference type="InterPro" id="IPR053832">
    <property type="entry name" value="DUF6924"/>
</dbReference>
<keyword evidence="3" id="KW-1185">Reference proteome</keyword>
<evidence type="ECO:0000259" key="1">
    <source>
        <dbReference type="Pfam" id="PF21962"/>
    </source>
</evidence>
<organism evidence="2 3">
    <name type="scientific">Williamsia maris</name>
    <dbReference type="NCBI Taxonomy" id="72806"/>
    <lineage>
        <taxon>Bacteria</taxon>
        <taxon>Bacillati</taxon>
        <taxon>Actinomycetota</taxon>
        <taxon>Actinomycetes</taxon>
        <taxon>Mycobacteriales</taxon>
        <taxon>Nocardiaceae</taxon>
        <taxon>Williamsia</taxon>
    </lineage>
</organism>
<accession>A0ABT1HBH2</accession>
<protein>
    <recommendedName>
        <fullName evidence="1">DUF6924 domain-containing protein</fullName>
    </recommendedName>
</protein>
<dbReference type="EMBL" id="JAMTCJ010000001">
    <property type="protein sequence ID" value="MCP2175534.1"/>
    <property type="molecule type" value="Genomic_DNA"/>
</dbReference>
<name>A0ABT1HBH2_9NOCA</name>
<proteinExistence type="predicted"/>
<gene>
    <name evidence="2" type="ORF">LX13_001341</name>
</gene>
<evidence type="ECO:0000313" key="3">
    <source>
        <dbReference type="Proteomes" id="UP001206895"/>
    </source>
</evidence>
<feature type="domain" description="DUF6924" evidence="1">
    <location>
        <begin position="44"/>
        <end position="172"/>
    </location>
</feature>
<dbReference type="Proteomes" id="UP001206895">
    <property type="component" value="Unassembled WGS sequence"/>
</dbReference>
<evidence type="ECO:0000313" key="2">
    <source>
        <dbReference type="EMBL" id="MCP2175534.1"/>
    </source>
</evidence>
<sequence length="174" mass="19777">MEVDLYARHECLCCGDPEALAGASAARKWVRSMSLPSIPRSKKVPVLRCDFSDDTRWKETWKLIVAATEDGFQKSVTKIEDRDFTGLDTSAFLELVRQLPKSFPHPLVFFADATTMSDPEHTLFVAWAWKDEYEGQFMRCLPSDVLAIENNVIDNMPWEEFHDAVGDDGVSRTD</sequence>
<dbReference type="Pfam" id="PF21962">
    <property type="entry name" value="DUF6924"/>
    <property type="match status" value="1"/>
</dbReference>
<comment type="caution">
    <text evidence="2">The sequence shown here is derived from an EMBL/GenBank/DDBJ whole genome shotgun (WGS) entry which is preliminary data.</text>
</comment>
<reference evidence="2 3" key="1">
    <citation type="submission" date="2022-06" db="EMBL/GenBank/DDBJ databases">
        <title>Genomic Encyclopedia of Archaeal and Bacterial Type Strains, Phase II (KMG-II): from individual species to whole genera.</title>
        <authorList>
            <person name="Goeker M."/>
        </authorList>
    </citation>
    <scope>NUCLEOTIDE SEQUENCE [LARGE SCALE GENOMIC DNA]</scope>
    <source>
        <strain evidence="2 3">DSM 44693</strain>
    </source>
</reference>